<dbReference type="Gramene" id="OIW19385">
    <property type="protein sequence ID" value="OIW19385"/>
    <property type="gene ID" value="TanjilG_16858"/>
</dbReference>
<sequence length="232" mass="26291">MMRSKSCRVDLLHEPYFNTPTKLSLLNSRPIFMPPEEASPPQTEVSVPFMWEEAPGKPRRCHTQSEPNNNSARTLELPPRLSFLEGKVSSNMEVPSPTTVLGGPYVGRTMSYSSSCRTHRDYWNSNFGSTRWSGSRKMNKETEGSLDFSCPITLGSPQPNKGKFSRVHTRGSLFSLSLPKARSHFWVSLLLLSQFLNPLFNHDIFSVEDPLDTDTEKKGYQKTKQKYAIVTL</sequence>
<feature type="compositionally biased region" description="Polar residues" evidence="1">
    <location>
        <begin position="64"/>
        <end position="73"/>
    </location>
</feature>
<dbReference type="EMBL" id="MLAU01002517">
    <property type="protein sequence ID" value="OIW19385.1"/>
    <property type="molecule type" value="Genomic_DNA"/>
</dbReference>
<dbReference type="Proteomes" id="UP000188354">
    <property type="component" value="Unassembled WGS sequence"/>
</dbReference>
<keyword evidence="3" id="KW-1185">Reference proteome</keyword>
<name>A0A394D7Y6_LUPAN</name>
<gene>
    <name evidence="2" type="ORF">TanjilG_16858</name>
</gene>
<feature type="region of interest" description="Disordered" evidence="1">
    <location>
        <begin position="55"/>
        <end position="80"/>
    </location>
</feature>
<protein>
    <submittedName>
        <fullName evidence="2">Uncharacterized protein</fullName>
    </submittedName>
</protein>
<comment type="caution">
    <text evidence="2">The sequence shown here is derived from an EMBL/GenBank/DDBJ whole genome shotgun (WGS) entry which is preliminary data.</text>
</comment>
<dbReference type="AlphaFoldDB" id="A0A394D7Y6"/>
<accession>A0A394D7Y6</accession>
<organism evidence="2 3">
    <name type="scientific">Lupinus angustifolius</name>
    <name type="common">Narrow-leaved blue lupine</name>
    <dbReference type="NCBI Taxonomy" id="3871"/>
    <lineage>
        <taxon>Eukaryota</taxon>
        <taxon>Viridiplantae</taxon>
        <taxon>Streptophyta</taxon>
        <taxon>Embryophyta</taxon>
        <taxon>Tracheophyta</taxon>
        <taxon>Spermatophyta</taxon>
        <taxon>Magnoliopsida</taxon>
        <taxon>eudicotyledons</taxon>
        <taxon>Gunneridae</taxon>
        <taxon>Pentapetalae</taxon>
        <taxon>rosids</taxon>
        <taxon>fabids</taxon>
        <taxon>Fabales</taxon>
        <taxon>Fabaceae</taxon>
        <taxon>Papilionoideae</taxon>
        <taxon>50 kb inversion clade</taxon>
        <taxon>genistoids sensu lato</taxon>
        <taxon>core genistoids</taxon>
        <taxon>Genisteae</taxon>
        <taxon>Lupinus</taxon>
    </lineage>
</organism>
<dbReference type="PANTHER" id="PTHR34371">
    <property type="entry name" value="OS01G0551000 PROTEIN"/>
    <property type="match status" value="1"/>
</dbReference>
<evidence type="ECO:0000256" key="1">
    <source>
        <dbReference type="SAM" id="MobiDB-lite"/>
    </source>
</evidence>
<evidence type="ECO:0000313" key="3">
    <source>
        <dbReference type="Proteomes" id="UP000188354"/>
    </source>
</evidence>
<dbReference type="PANTHER" id="PTHR34371:SF6">
    <property type="entry name" value="MEMBRANE-ASSOCIATED KINASE REGULATOR 6"/>
    <property type="match status" value="1"/>
</dbReference>
<evidence type="ECO:0000313" key="2">
    <source>
        <dbReference type="EMBL" id="OIW19385.1"/>
    </source>
</evidence>
<reference evidence="2 3" key="1">
    <citation type="journal article" date="2017" name="Plant Biotechnol. J.">
        <title>A comprehensive draft genome sequence for lupin (Lupinus angustifolius), an emerging health food: insights into plant-microbe interactions and legume evolution.</title>
        <authorList>
            <person name="Hane J.K."/>
            <person name="Ming Y."/>
            <person name="Kamphuis L.G."/>
            <person name="Nelson M.N."/>
            <person name="Garg G."/>
            <person name="Atkins C.A."/>
            <person name="Bayer P.E."/>
            <person name="Bravo A."/>
            <person name="Bringans S."/>
            <person name="Cannon S."/>
            <person name="Edwards D."/>
            <person name="Foley R."/>
            <person name="Gao L.L."/>
            <person name="Harrison M.J."/>
            <person name="Huang W."/>
            <person name="Hurgobin B."/>
            <person name="Li S."/>
            <person name="Liu C.W."/>
            <person name="McGrath A."/>
            <person name="Morahan G."/>
            <person name="Murray J."/>
            <person name="Weller J."/>
            <person name="Jian J."/>
            <person name="Singh K.B."/>
        </authorList>
    </citation>
    <scope>NUCLEOTIDE SEQUENCE [LARGE SCALE GENOMIC DNA]</scope>
    <source>
        <strain evidence="3">cv. Tanjil</strain>
        <tissue evidence="2">Whole plant</tissue>
    </source>
</reference>
<proteinExistence type="predicted"/>